<organism evidence="2">
    <name type="scientific">bioreactor metagenome</name>
    <dbReference type="NCBI Taxonomy" id="1076179"/>
    <lineage>
        <taxon>unclassified sequences</taxon>
        <taxon>metagenomes</taxon>
        <taxon>ecological metagenomes</taxon>
    </lineage>
</organism>
<dbReference type="AlphaFoldDB" id="A0A645FDX0"/>
<proteinExistence type="predicted"/>
<dbReference type="EMBL" id="VSSQ01057770">
    <property type="protein sequence ID" value="MPN11549.1"/>
    <property type="molecule type" value="Genomic_DNA"/>
</dbReference>
<accession>A0A645FDX0</accession>
<evidence type="ECO:0000313" key="2">
    <source>
        <dbReference type="EMBL" id="MPN11549.1"/>
    </source>
</evidence>
<keyword evidence="1" id="KW-1133">Transmembrane helix</keyword>
<feature type="transmembrane region" description="Helical" evidence="1">
    <location>
        <begin position="51"/>
        <end position="71"/>
    </location>
</feature>
<reference evidence="2" key="1">
    <citation type="submission" date="2019-08" db="EMBL/GenBank/DDBJ databases">
        <authorList>
            <person name="Kucharzyk K."/>
            <person name="Murdoch R.W."/>
            <person name="Higgins S."/>
            <person name="Loffler F."/>
        </authorList>
    </citation>
    <scope>NUCLEOTIDE SEQUENCE</scope>
</reference>
<keyword evidence="1" id="KW-0812">Transmembrane</keyword>
<comment type="caution">
    <text evidence="2">The sequence shown here is derived from an EMBL/GenBank/DDBJ whole genome shotgun (WGS) entry which is preliminary data.</text>
</comment>
<name>A0A645FDX0_9ZZZZ</name>
<sequence length="74" mass="9007">MNAPIAVEKIIIAMLLINMALVLKFLLMEVPPTFYNIYFYKDFSFMYEMRIYMQLLYNSFVRNIFILRKVILRL</sequence>
<evidence type="ECO:0000256" key="1">
    <source>
        <dbReference type="SAM" id="Phobius"/>
    </source>
</evidence>
<feature type="transmembrane region" description="Helical" evidence="1">
    <location>
        <begin position="12"/>
        <end position="31"/>
    </location>
</feature>
<gene>
    <name evidence="2" type="ORF">SDC9_158852</name>
</gene>
<keyword evidence="1" id="KW-0472">Membrane</keyword>
<protein>
    <submittedName>
        <fullName evidence="2">Uncharacterized protein</fullName>
    </submittedName>
</protein>